<sequence length="108" mass="12186">MSIFYQSHGGLIGIPNLLSTWYVESAVDPLGTGASRSLKICLACWKAVSISTELCFVMSIFFNFFCIVHGCLCWLKEAKTFPTLQSYSSPFENVRVTLLNQFNSLIFW</sequence>
<reference evidence="1" key="1">
    <citation type="journal article" date="2013" name="J. Plant Res.">
        <title>Effect of fungi and light on seed germination of three Opuntia species from semiarid lands of central Mexico.</title>
        <authorList>
            <person name="Delgado-Sanchez P."/>
            <person name="Jimenez-Bremont J.F."/>
            <person name="Guerrero-Gonzalez Mde L."/>
            <person name="Flores J."/>
        </authorList>
    </citation>
    <scope>NUCLEOTIDE SEQUENCE</scope>
    <source>
        <tissue evidence="1">Cladode</tissue>
    </source>
</reference>
<evidence type="ECO:0000313" key="1">
    <source>
        <dbReference type="EMBL" id="MBA4654686.1"/>
    </source>
</evidence>
<accession>A0A7C9E1R3</accession>
<protein>
    <submittedName>
        <fullName evidence="1">Uncharacterized protein</fullName>
    </submittedName>
</protein>
<name>A0A7C9E1R3_OPUST</name>
<proteinExistence type="predicted"/>
<reference evidence="1" key="2">
    <citation type="submission" date="2020-07" db="EMBL/GenBank/DDBJ databases">
        <authorList>
            <person name="Vera ALvarez R."/>
            <person name="Arias-Moreno D.M."/>
            <person name="Jimenez-Jacinto V."/>
            <person name="Jimenez-Bremont J.F."/>
            <person name="Swaminathan K."/>
            <person name="Moose S.P."/>
            <person name="Guerrero-Gonzalez M.L."/>
            <person name="Marino-Ramirez L."/>
            <person name="Landsman D."/>
            <person name="Rodriguez-Kessler M."/>
            <person name="Delgado-Sanchez P."/>
        </authorList>
    </citation>
    <scope>NUCLEOTIDE SEQUENCE</scope>
    <source>
        <tissue evidence="1">Cladode</tissue>
    </source>
</reference>
<organism evidence="1">
    <name type="scientific">Opuntia streptacantha</name>
    <name type="common">Prickly pear cactus</name>
    <name type="synonym">Opuntia cardona</name>
    <dbReference type="NCBI Taxonomy" id="393608"/>
    <lineage>
        <taxon>Eukaryota</taxon>
        <taxon>Viridiplantae</taxon>
        <taxon>Streptophyta</taxon>
        <taxon>Embryophyta</taxon>
        <taxon>Tracheophyta</taxon>
        <taxon>Spermatophyta</taxon>
        <taxon>Magnoliopsida</taxon>
        <taxon>eudicotyledons</taxon>
        <taxon>Gunneridae</taxon>
        <taxon>Pentapetalae</taxon>
        <taxon>Caryophyllales</taxon>
        <taxon>Cactineae</taxon>
        <taxon>Cactaceae</taxon>
        <taxon>Opuntioideae</taxon>
        <taxon>Opuntia</taxon>
    </lineage>
</organism>
<dbReference type="AlphaFoldDB" id="A0A7C9E1R3"/>
<dbReference type="EMBL" id="GISG01184406">
    <property type="protein sequence ID" value="MBA4654686.1"/>
    <property type="molecule type" value="Transcribed_RNA"/>
</dbReference>